<evidence type="ECO:0000313" key="12">
    <source>
        <dbReference type="Proteomes" id="UP000439903"/>
    </source>
</evidence>
<evidence type="ECO:0000256" key="7">
    <source>
        <dbReference type="PIRSR" id="PIRSR015894-3"/>
    </source>
</evidence>
<protein>
    <recommendedName>
        <fullName evidence="4">Protein arginine N-methyltransferase</fullName>
    </recommendedName>
</protein>
<name>A0A8H3X9B0_GIGMA</name>
<evidence type="ECO:0000256" key="2">
    <source>
        <dbReference type="ARBA" id="ARBA00022679"/>
    </source>
</evidence>
<dbReference type="GO" id="GO:0006355">
    <property type="term" value="P:regulation of DNA-templated transcription"/>
    <property type="evidence" value="ECO:0007669"/>
    <property type="project" value="TreeGrafter"/>
</dbReference>
<keyword evidence="12" id="KW-1185">Reference proteome</keyword>
<evidence type="ECO:0000256" key="6">
    <source>
        <dbReference type="PIRSR" id="PIRSR015894-2"/>
    </source>
</evidence>
<dbReference type="PIRSF" id="PIRSF015894">
    <property type="entry name" value="Skb1_MeTrfase"/>
    <property type="match status" value="1"/>
</dbReference>
<evidence type="ECO:0000256" key="4">
    <source>
        <dbReference type="PIRNR" id="PIRNR015894"/>
    </source>
</evidence>
<evidence type="ECO:0000256" key="3">
    <source>
        <dbReference type="ARBA" id="ARBA00022691"/>
    </source>
</evidence>
<dbReference type="PANTHER" id="PTHR10738:SF0">
    <property type="entry name" value="PROTEIN ARGININE N-METHYLTRANSFERASE 5"/>
    <property type="match status" value="1"/>
</dbReference>
<dbReference type="PANTHER" id="PTHR10738">
    <property type="entry name" value="PROTEIN ARGININE N-METHYLTRANSFERASE 5"/>
    <property type="match status" value="1"/>
</dbReference>
<comment type="similarity">
    <text evidence="4">Belongs to the class I-like SAM-binding methyltransferase superfamily.</text>
</comment>
<dbReference type="PROSITE" id="PS51678">
    <property type="entry name" value="SAM_MT_PRMT"/>
    <property type="match status" value="1"/>
</dbReference>
<dbReference type="Gene3D" id="3.40.50.150">
    <property type="entry name" value="Vaccinia Virus protein VP39"/>
    <property type="match status" value="1"/>
</dbReference>
<feature type="active site" description="Proton donor/acceptor" evidence="5">
    <location>
        <position position="446"/>
    </location>
</feature>
<dbReference type="FunFam" id="3.40.50.150:FF:000149">
    <property type="entry name" value="Protein arginine N-methyltransferase"/>
    <property type="match status" value="1"/>
</dbReference>
<comment type="caution">
    <text evidence="11">The sequence shown here is derived from an EMBL/GenBank/DDBJ whole genome shotgun (WGS) entry which is preliminary data.</text>
</comment>
<dbReference type="InterPro" id="IPR007857">
    <property type="entry name" value="Arg_MeTrfase_PRMT5"/>
</dbReference>
<dbReference type="InterPro" id="IPR029063">
    <property type="entry name" value="SAM-dependent_MTases_sf"/>
</dbReference>
<evidence type="ECO:0000256" key="1">
    <source>
        <dbReference type="ARBA" id="ARBA00022603"/>
    </source>
</evidence>
<feature type="binding site" evidence="6">
    <location>
        <position position="329"/>
    </location>
    <ligand>
        <name>S-adenosyl-L-methionine</name>
        <dbReference type="ChEBI" id="CHEBI:59789"/>
    </ligand>
</feature>
<organism evidence="11 12">
    <name type="scientific">Gigaspora margarita</name>
    <dbReference type="NCBI Taxonomy" id="4874"/>
    <lineage>
        <taxon>Eukaryota</taxon>
        <taxon>Fungi</taxon>
        <taxon>Fungi incertae sedis</taxon>
        <taxon>Mucoromycota</taxon>
        <taxon>Glomeromycotina</taxon>
        <taxon>Glomeromycetes</taxon>
        <taxon>Diversisporales</taxon>
        <taxon>Gigasporaceae</taxon>
        <taxon>Gigaspora</taxon>
    </lineage>
</organism>
<dbReference type="CDD" id="cd02440">
    <property type="entry name" value="AdoMet_MTases"/>
    <property type="match status" value="1"/>
</dbReference>
<dbReference type="Proteomes" id="UP000439903">
    <property type="component" value="Unassembled WGS sequence"/>
</dbReference>
<dbReference type="Pfam" id="PF17286">
    <property type="entry name" value="PRMT5_C"/>
    <property type="match status" value="1"/>
</dbReference>
<evidence type="ECO:0000259" key="8">
    <source>
        <dbReference type="Pfam" id="PF05185"/>
    </source>
</evidence>
<feature type="domain" description="PRMT5 TIM barrel" evidence="9">
    <location>
        <begin position="41"/>
        <end position="294"/>
    </location>
</feature>
<feature type="domain" description="PRMT5 arginine-N-methyltransferase" evidence="8">
    <location>
        <begin position="303"/>
        <end position="466"/>
    </location>
</feature>
<dbReference type="Gene3D" id="2.70.160.11">
    <property type="entry name" value="Hnrnp arginine n-methyltransferase1"/>
    <property type="match status" value="1"/>
</dbReference>
<dbReference type="Pfam" id="PF17285">
    <property type="entry name" value="PRMT5_TIM"/>
    <property type="match status" value="1"/>
</dbReference>
<evidence type="ECO:0000313" key="11">
    <source>
        <dbReference type="EMBL" id="KAF0432784.1"/>
    </source>
</evidence>
<dbReference type="GO" id="GO:0005634">
    <property type="term" value="C:nucleus"/>
    <property type="evidence" value="ECO:0007669"/>
    <property type="project" value="TreeGrafter"/>
</dbReference>
<feature type="binding site" evidence="6">
    <location>
        <begin position="421"/>
        <end position="422"/>
    </location>
    <ligand>
        <name>S-adenosyl-L-methionine</name>
        <dbReference type="ChEBI" id="CHEBI:59789"/>
    </ligand>
</feature>
<feature type="active site" description="Proton donor/acceptor" evidence="5">
    <location>
        <position position="437"/>
    </location>
</feature>
<feature type="binding site" evidence="6">
    <location>
        <begin position="338"/>
        <end position="339"/>
    </location>
    <ligand>
        <name>S-adenosyl-L-methionine</name>
        <dbReference type="ChEBI" id="CHEBI:59789"/>
    </ligand>
</feature>
<dbReference type="InterPro" id="IPR035075">
    <property type="entry name" value="PRMT5"/>
</dbReference>
<keyword evidence="3 4" id="KW-0949">S-adenosyl-L-methionine</keyword>
<sequence length="654" mass="74633">MEASTTSNPNTSNFPRIMVGLSRGQEEPDASLVAAEARELGYDFMILPITFPSYRRFLFEQLVDSVDIKETKFMEEWRKGQPFCREDLVVKNADVSDFMVGQVSNWINLDSPDHNIRINSEVIMRQQITWIGHVGITAVLIPPPSDFLMNYARCVNNIFGTVPYINLWIKIPLVLEDEILESNETVTWERWNKFRTLCENHVRLSIALEVTQNLPEDNILDRWFAEPIRAVILPTTLFLSNAKGWPVLSKRHQAFIRKLIKYKPNFVIECAADGSNHASGGLSAYQEYMHYLNRTMPELTPVEQFALGYNDFLQSPLQPLMDNLESSTYEVFEKDSTKYTLYEKAIHHALLDRTTGSEEMIVIMVVGAGRGPLVTRSLIAAEKAQKRVKVYAIEKNPNAFVILQNKKAEVWGNKVTIVFSDMRFWKAPEKADILVSELLGSFGDNELSPECLDGAQKFLKSDGISIPTSYTAFISPISSSKLHNEVAAYKDLAHFETPYVVMFQAASELAKPCQIWTFEHPNRNMAADEDGNPINNYHNTRYSKVTFNIRESGILHGIAGYFESILYKDIMLSIHPDTHSIDMLSWFPIFFPLRIPIYLPSNTKLDINFWRLTNSHKVWYEWCVDPSFPLGPETISFSPSAIHNSLGRSSWIGL</sequence>
<proteinExistence type="inferred from homology"/>
<keyword evidence="1 4" id="KW-0489">Methyltransferase</keyword>
<dbReference type="OrthoDB" id="1368803at2759"/>
<feature type="domain" description="PRMT5 oligomerisation" evidence="10">
    <location>
        <begin position="469"/>
        <end position="652"/>
    </location>
</feature>
<gene>
    <name evidence="11" type="ORF">F8M41_005162</name>
</gene>
<dbReference type="Pfam" id="PF05185">
    <property type="entry name" value="PRMT5"/>
    <property type="match status" value="1"/>
</dbReference>
<dbReference type="GO" id="GO:0032259">
    <property type="term" value="P:methylation"/>
    <property type="evidence" value="ECO:0007669"/>
    <property type="project" value="UniProtKB-KW"/>
</dbReference>
<dbReference type="AlphaFoldDB" id="A0A8H3X9B0"/>
<dbReference type="InterPro" id="IPR025799">
    <property type="entry name" value="Arg_MeTrfase"/>
</dbReference>
<evidence type="ECO:0000259" key="10">
    <source>
        <dbReference type="Pfam" id="PF17286"/>
    </source>
</evidence>
<dbReference type="Gene3D" id="3.20.20.150">
    <property type="entry name" value="Divalent-metal-dependent TIM barrel enzymes"/>
    <property type="match status" value="1"/>
</dbReference>
<feature type="binding site" evidence="6">
    <location>
        <position position="394"/>
    </location>
    <ligand>
        <name>S-adenosyl-L-methionine</name>
        <dbReference type="ChEBI" id="CHEBI:59789"/>
    </ligand>
</feature>
<dbReference type="GO" id="GO:0005829">
    <property type="term" value="C:cytosol"/>
    <property type="evidence" value="ECO:0007669"/>
    <property type="project" value="TreeGrafter"/>
</dbReference>
<feature type="site" description="Critical for specifying symmetric addition of methyl groups" evidence="7">
    <location>
        <position position="332"/>
    </location>
</feature>
<dbReference type="SUPFAM" id="SSF53335">
    <property type="entry name" value="S-adenosyl-L-methionine-dependent methyltransferases"/>
    <property type="match status" value="1"/>
</dbReference>
<dbReference type="GO" id="GO:0016274">
    <property type="term" value="F:protein-arginine N-methyltransferase activity"/>
    <property type="evidence" value="ECO:0007669"/>
    <property type="project" value="InterPro"/>
</dbReference>
<reference evidence="11 12" key="1">
    <citation type="journal article" date="2019" name="Environ. Microbiol.">
        <title>At the nexus of three kingdoms: the genome of the mycorrhizal fungus Gigaspora margarita provides insights into plant, endobacterial and fungal interactions.</title>
        <authorList>
            <person name="Venice F."/>
            <person name="Ghignone S."/>
            <person name="Salvioli di Fossalunga A."/>
            <person name="Amselem J."/>
            <person name="Novero M."/>
            <person name="Xianan X."/>
            <person name="Sedzielewska Toro K."/>
            <person name="Morin E."/>
            <person name="Lipzen A."/>
            <person name="Grigoriev I.V."/>
            <person name="Henrissat B."/>
            <person name="Martin F.M."/>
            <person name="Bonfante P."/>
        </authorList>
    </citation>
    <scope>NUCLEOTIDE SEQUENCE [LARGE SCALE GENOMIC DNA]</scope>
    <source>
        <strain evidence="11 12">BEG34</strain>
    </source>
</reference>
<dbReference type="InterPro" id="IPR035248">
    <property type="entry name" value="PRMT5_C"/>
</dbReference>
<evidence type="ECO:0000256" key="5">
    <source>
        <dbReference type="PIRSR" id="PIRSR015894-1"/>
    </source>
</evidence>
<accession>A0A8H3X9B0</accession>
<keyword evidence="2 4" id="KW-0808">Transferase</keyword>
<dbReference type="EMBL" id="WTPW01001487">
    <property type="protein sequence ID" value="KAF0432784.1"/>
    <property type="molecule type" value="Genomic_DNA"/>
</dbReference>
<dbReference type="InterPro" id="IPR035247">
    <property type="entry name" value="PRMT5_TIM"/>
</dbReference>
<evidence type="ECO:0000259" key="9">
    <source>
        <dbReference type="Pfam" id="PF17285"/>
    </source>
</evidence>